<keyword evidence="1" id="KW-0812">Transmembrane</keyword>
<dbReference type="Proteomes" id="UP000826195">
    <property type="component" value="Unassembled WGS sequence"/>
</dbReference>
<proteinExistence type="predicted"/>
<gene>
    <name evidence="2" type="ORF">KQX54_015293</name>
</gene>
<organism evidence="2 3">
    <name type="scientific">Cotesia glomerata</name>
    <name type="common">Lepidopteran parasitic wasp</name>
    <name type="synonym">Apanteles glomeratus</name>
    <dbReference type="NCBI Taxonomy" id="32391"/>
    <lineage>
        <taxon>Eukaryota</taxon>
        <taxon>Metazoa</taxon>
        <taxon>Ecdysozoa</taxon>
        <taxon>Arthropoda</taxon>
        <taxon>Hexapoda</taxon>
        <taxon>Insecta</taxon>
        <taxon>Pterygota</taxon>
        <taxon>Neoptera</taxon>
        <taxon>Endopterygota</taxon>
        <taxon>Hymenoptera</taxon>
        <taxon>Apocrita</taxon>
        <taxon>Ichneumonoidea</taxon>
        <taxon>Braconidae</taxon>
        <taxon>Microgastrinae</taxon>
        <taxon>Cotesia</taxon>
    </lineage>
</organism>
<keyword evidence="1" id="KW-0472">Membrane</keyword>
<keyword evidence="1" id="KW-1133">Transmembrane helix</keyword>
<feature type="transmembrane region" description="Helical" evidence="1">
    <location>
        <begin position="49"/>
        <end position="70"/>
    </location>
</feature>
<accession>A0AAV7IT21</accession>
<evidence type="ECO:0000313" key="2">
    <source>
        <dbReference type="EMBL" id="KAH0558260.1"/>
    </source>
</evidence>
<dbReference type="AlphaFoldDB" id="A0AAV7IT21"/>
<keyword evidence="3" id="KW-1185">Reference proteome</keyword>
<protein>
    <submittedName>
        <fullName evidence="2">Uncharacterized protein</fullName>
    </submittedName>
</protein>
<comment type="caution">
    <text evidence="2">The sequence shown here is derived from an EMBL/GenBank/DDBJ whole genome shotgun (WGS) entry which is preliminary data.</text>
</comment>
<sequence>MIVDKLLECLVALDVRHCAQGSPAPPARLKHLDFWLELRLETGKGCQRFRVNAGLVIVVVVIVVVLAGRIPGESGLCRAWDGGLCRAWDSGLLSRCSIEGNPECVTRHSDQHSPLIWCPKSVIIVSAWLLFDSPVSVQLSSSIRLIIQTLCLYLRQSIRPISRI</sequence>
<reference evidence="2 3" key="1">
    <citation type="journal article" date="2021" name="J. Hered.">
        <title>A chromosome-level genome assembly of the parasitoid wasp, Cotesia glomerata (Hymenoptera: Braconidae).</title>
        <authorList>
            <person name="Pinto B.J."/>
            <person name="Weis J.J."/>
            <person name="Gamble T."/>
            <person name="Ode P.J."/>
            <person name="Paul R."/>
            <person name="Zaspel J.M."/>
        </authorList>
    </citation>
    <scope>NUCLEOTIDE SEQUENCE [LARGE SCALE GENOMIC DNA]</scope>
    <source>
        <strain evidence="2">CgM1</strain>
    </source>
</reference>
<name>A0AAV7IT21_COTGL</name>
<evidence type="ECO:0000313" key="3">
    <source>
        <dbReference type="Proteomes" id="UP000826195"/>
    </source>
</evidence>
<evidence type="ECO:0000256" key="1">
    <source>
        <dbReference type="SAM" id="Phobius"/>
    </source>
</evidence>
<dbReference type="EMBL" id="JAHXZJ010000747">
    <property type="protein sequence ID" value="KAH0558260.1"/>
    <property type="molecule type" value="Genomic_DNA"/>
</dbReference>